<reference evidence="1 2" key="1">
    <citation type="submission" date="2022-09" db="EMBL/GenBank/DDBJ databases">
        <authorList>
            <person name="Palmer J.M."/>
        </authorList>
    </citation>
    <scope>NUCLEOTIDE SEQUENCE [LARGE SCALE GENOMIC DNA]</scope>
    <source>
        <strain evidence="1 2">DSM 7382</strain>
    </source>
</reference>
<keyword evidence="2" id="KW-1185">Reference proteome</keyword>
<protein>
    <submittedName>
        <fullName evidence="1">Uncharacterized protein</fullName>
    </submittedName>
</protein>
<dbReference type="AlphaFoldDB" id="A0AAW0FLJ8"/>
<sequence>MLYLIFLLSLVNALPILPRLYQPSSGQFSLIAHHQGAQFQYHLVKYDDDDLKLNADEEAFFGRIKANNGYVLNIPGATNGTDEQPSPVNVLVDESNKLTIAPTPVEGLTGFGIEDSLLTYQNVSTFVACPDENFRGEYSIYWNTDCPNQAQGYSIELLVQSDATVNYNPDTNHYCIMPHASLPHVEQLQQANGFA</sequence>
<name>A0AAW0FLJ8_9APHY</name>
<dbReference type="EMBL" id="JASBNA010000086">
    <property type="protein sequence ID" value="KAK7677575.1"/>
    <property type="molecule type" value="Genomic_DNA"/>
</dbReference>
<proteinExistence type="predicted"/>
<evidence type="ECO:0000313" key="1">
    <source>
        <dbReference type="EMBL" id="KAK7677575.1"/>
    </source>
</evidence>
<dbReference type="Proteomes" id="UP001385951">
    <property type="component" value="Unassembled WGS sequence"/>
</dbReference>
<comment type="caution">
    <text evidence="1">The sequence shown here is derived from an EMBL/GenBank/DDBJ whole genome shotgun (WGS) entry which is preliminary data.</text>
</comment>
<gene>
    <name evidence="1" type="ORF">QCA50_019484</name>
</gene>
<accession>A0AAW0FLJ8</accession>
<evidence type="ECO:0000313" key="2">
    <source>
        <dbReference type="Proteomes" id="UP001385951"/>
    </source>
</evidence>
<organism evidence="1 2">
    <name type="scientific">Cerrena zonata</name>
    <dbReference type="NCBI Taxonomy" id="2478898"/>
    <lineage>
        <taxon>Eukaryota</taxon>
        <taxon>Fungi</taxon>
        <taxon>Dikarya</taxon>
        <taxon>Basidiomycota</taxon>
        <taxon>Agaricomycotina</taxon>
        <taxon>Agaricomycetes</taxon>
        <taxon>Polyporales</taxon>
        <taxon>Cerrenaceae</taxon>
        <taxon>Cerrena</taxon>
    </lineage>
</organism>